<evidence type="ECO:0008006" key="3">
    <source>
        <dbReference type="Google" id="ProtNLM"/>
    </source>
</evidence>
<dbReference type="RefSeq" id="WP_062697057.1">
    <property type="nucleotide sequence ID" value="NZ_LJOD01000002.1"/>
</dbReference>
<reference evidence="1 2" key="1">
    <citation type="journal article" date="2015" name="Genom Data">
        <title>Draft genome sequence of a multidrug-resistant Chryseobacterium indologenes isolate from Malaysia.</title>
        <authorList>
            <person name="Yu C.Y."/>
            <person name="Ang G.Y."/>
            <person name="Cheng H.J."/>
            <person name="Cheong Y.M."/>
            <person name="Yin W.F."/>
            <person name="Chan K.G."/>
        </authorList>
    </citation>
    <scope>NUCLEOTIDE SEQUENCE [LARGE SCALE GENOMIC DNA]</scope>
    <source>
        <strain evidence="1 2">CI_885</strain>
    </source>
</reference>
<comment type="caution">
    <text evidence="1">The sequence shown here is derived from an EMBL/GenBank/DDBJ whole genome shotgun (WGS) entry which is preliminary data.</text>
</comment>
<sequence length="62" mass="6583">MNTNVLKVKKLSRPDLKEINGGGKVIVVNCYTLCGEAGGVVSGHPGRGDVCTPDRSLCCYCR</sequence>
<protein>
    <recommendedName>
        <fullName evidence="3">Bacteriocin</fullName>
    </recommendedName>
</protein>
<proteinExistence type="predicted"/>
<organism evidence="1 2">
    <name type="scientific">Chryseobacterium indologenes</name>
    <name type="common">Flavobacterium indologenes</name>
    <dbReference type="NCBI Taxonomy" id="253"/>
    <lineage>
        <taxon>Bacteria</taxon>
        <taxon>Pseudomonadati</taxon>
        <taxon>Bacteroidota</taxon>
        <taxon>Flavobacteriia</taxon>
        <taxon>Flavobacteriales</taxon>
        <taxon>Weeksellaceae</taxon>
        <taxon>Chryseobacterium group</taxon>
        <taxon>Chryseobacterium</taxon>
    </lineage>
</organism>
<reference evidence="2" key="2">
    <citation type="submission" date="2015-09" db="EMBL/GenBank/DDBJ databases">
        <title>Draft genome sequence of a multidrug-resistant Chryseobacterium indologenes isolate from Malaysia.</title>
        <authorList>
            <person name="Yu C.Y."/>
            <person name="Ang G.Y."/>
            <person name="Chan K.-G."/>
        </authorList>
    </citation>
    <scope>NUCLEOTIDE SEQUENCE [LARGE SCALE GENOMIC DNA]</scope>
    <source>
        <strain evidence="2">CI_885</strain>
    </source>
</reference>
<dbReference type="EMBL" id="LJOD01000002">
    <property type="protein sequence ID" value="KPE52313.1"/>
    <property type="molecule type" value="Genomic_DNA"/>
</dbReference>
<name>A0A0N0IXJ5_CHRID</name>
<dbReference type="AlphaFoldDB" id="A0A0N0IXJ5"/>
<evidence type="ECO:0000313" key="1">
    <source>
        <dbReference type="EMBL" id="KPE52313.1"/>
    </source>
</evidence>
<accession>A0A0N0IXJ5</accession>
<gene>
    <name evidence="1" type="ORF">AOB46_05420</name>
</gene>
<dbReference type="OrthoDB" id="1269077at2"/>
<dbReference type="Proteomes" id="UP000037953">
    <property type="component" value="Unassembled WGS sequence"/>
</dbReference>
<dbReference type="PATRIC" id="fig|253.9.peg.2392"/>
<evidence type="ECO:0000313" key="2">
    <source>
        <dbReference type="Proteomes" id="UP000037953"/>
    </source>
</evidence>